<dbReference type="AlphaFoldDB" id="A0A557RE68"/>
<accession>A0A557RE68</accession>
<dbReference type="SMART" id="SM00530">
    <property type="entry name" value="HTH_XRE"/>
    <property type="match status" value="1"/>
</dbReference>
<dbReference type="Proteomes" id="UP000316688">
    <property type="component" value="Unassembled WGS sequence"/>
</dbReference>
<keyword evidence="3" id="KW-1185">Reference proteome</keyword>
<name>A0A557RE68_9GAMM</name>
<reference evidence="2 3" key="1">
    <citation type="submission" date="2019-07" db="EMBL/GenBank/DDBJ databases">
        <title>Reclasification of Spiribacter aquaticus.</title>
        <authorList>
            <person name="Leon M.J."/>
            <person name="Sanchez-Porro C."/>
            <person name="Ventosa A."/>
        </authorList>
    </citation>
    <scope>NUCLEOTIDE SEQUENCE [LARGE SCALE GENOMIC DNA]</scope>
    <source>
        <strain evidence="2 3">SP30</strain>
    </source>
</reference>
<dbReference type="EMBL" id="VMKP01000005">
    <property type="protein sequence ID" value="TVO63454.1"/>
    <property type="molecule type" value="Genomic_DNA"/>
</dbReference>
<dbReference type="CDD" id="cd00093">
    <property type="entry name" value="HTH_XRE"/>
    <property type="match status" value="1"/>
</dbReference>
<protein>
    <submittedName>
        <fullName evidence="2">Helix-turn-helix transcriptional regulator</fullName>
    </submittedName>
</protein>
<organism evidence="2 3">
    <name type="scientific">Spiribacter aquaticus</name>
    <dbReference type="NCBI Taxonomy" id="1935996"/>
    <lineage>
        <taxon>Bacteria</taxon>
        <taxon>Pseudomonadati</taxon>
        <taxon>Pseudomonadota</taxon>
        <taxon>Gammaproteobacteria</taxon>
        <taxon>Chromatiales</taxon>
        <taxon>Ectothiorhodospiraceae</taxon>
        <taxon>Spiribacter</taxon>
    </lineage>
</organism>
<dbReference type="GO" id="GO:0003677">
    <property type="term" value="F:DNA binding"/>
    <property type="evidence" value="ECO:0007669"/>
    <property type="project" value="InterPro"/>
</dbReference>
<dbReference type="SUPFAM" id="SSF47413">
    <property type="entry name" value="lambda repressor-like DNA-binding domains"/>
    <property type="match status" value="1"/>
</dbReference>
<feature type="domain" description="HTH cro/C1-type" evidence="1">
    <location>
        <begin position="22"/>
        <end position="76"/>
    </location>
</feature>
<dbReference type="Gene3D" id="1.10.260.40">
    <property type="entry name" value="lambda repressor-like DNA-binding domains"/>
    <property type="match status" value="1"/>
</dbReference>
<dbReference type="InterPro" id="IPR010982">
    <property type="entry name" value="Lambda_DNA-bd_dom_sf"/>
</dbReference>
<proteinExistence type="predicted"/>
<sequence length="119" mass="13006">MTPETASSHGLSARLIGIVLCLRAARSLVGWSQKALAERAGISESAINRLERFDREPRLDTVSRIESAFAEAGVEFERRSDGKFELVVSEAVIEDMAQRIQKGTGVTSRGRVDTQSRSA</sequence>
<dbReference type="InterPro" id="IPR001387">
    <property type="entry name" value="Cro/C1-type_HTH"/>
</dbReference>
<evidence type="ECO:0000313" key="2">
    <source>
        <dbReference type="EMBL" id="TVO63454.1"/>
    </source>
</evidence>
<comment type="caution">
    <text evidence="2">The sequence shown here is derived from an EMBL/GenBank/DDBJ whole genome shotgun (WGS) entry which is preliminary data.</text>
</comment>
<dbReference type="RefSeq" id="WP_144348469.1">
    <property type="nucleotide sequence ID" value="NZ_VMKP01000005.1"/>
</dbReference>
<dbReference type="PROSITE" id="PS50943">
    <property type="entry name" value="HTH_CROC1"/>
    <property type="match status" value="1"/>
</dbReference>
<evidence type="ECO:0000313" key="3">
    <source>
        <dbReference type="Proteomes" id="UP000316688"/>
    </source>
</evidence>
<evidence type="ECO:0000259" key="1">
    <source>
        <dbReference type="PROSITE" id="PS50943"/>
    </source>
</evidence>
<gene>
    <name evidence="2" type="ORF">FPL11_09935</name>
</gene>
<dbReference type="Pfam" id="PF01381">
    <property type="entry name" value="HTH_3"/>
    <property type="match status" value="1"/>
</dbReference>